<gene>
    <name evidence="2" type="ORF">MNBD_GAMMA19-1626</name>
</gene>
<accession>A0A3B1AS67</accession>
<reference evidence="2" key="1">
    <citation type="submission" date="2018-06" db="EMBL/GenBank/DDBJ databases">
        <authorList>
            <person name="Zhirakovskaya E."/>
        </authorList>
    </citation>
    <scope>NUCLEOTIDE SEQUENCE</scope>
</reference>
<evidence type="ECO:0000256" key="1">
    <source>
        <dbReference type="SAM" id="MobiDB-lite"/>
    </source>
</evidence>
<dbReference type="EMBL" id="UOFV01000481">
    <property type="protein sequence ID" value="VAX04571.1"/>
    <property type="molecule type" value="Genomic_DNA"/>
</dbReference>
<protein>
    <submittedName>
        <fullName evidence="2">Uncharacterized protein</fullName>
    </submittedName>
</protein>
<organism evidence="2">
    <name type="scientific">hydrothermal vent metagenome</name>
    <dbReference type="NCBI Taxonomy" id="652676"/>
    <lineage>
        <taxon>unclassified sequences</taxon>
        <taxon>metagenomes</taxon>
        <taxon>ecological metagenomes</taxon>
    </lineage>
</organism>
<dbReference type="AlphaFoldDB" id="A0A3B1AS67"/>
<name>A0A3B1AS67_9ZZZZ</name>
<proteinExistence type="predicted"/>
<evidence type="ECO:0000313" key="2">
    <source>
        <dbReference type="EMBL" id="VAX04571.1"/>
    </source>
</evidence>
<sequence length="88" mass="9865">MKKLLFYGLLLASVPSNTVLALGNHPEAGSCSLSKPYFAICTHSLHNLEGWFSRSCYADRALAQRDAEKHAEKNHQGNMRWTGVSQFR</sequence>
<feature type="region of interest" description="Disordered" evidence="1">
    <location>
        <begin position="68"/>
        <end position="88"/>
    </location>
</feature>
<feature type="compositionally biased region" description="Polar residues" evidence="1">
    <location>
        <begin position="76"/>
        <end position="88"/>
    </location>
</feature>